<keyword evidence="1" id="KW-1133">Transmembrane helix</keyword>
<organism evidence="2 3">
    <name type="scientific">Mammaliicoccus sciuri</name>
    <name type="common">Staphylococcus sciuri</name>
    <dbReference type="NCBI Taxonomy" id="1296"/>
    <lineage>
        <taxon>Bacteria</taxon>
        <taxon>Bacillati</taxon>
        <taxon>Bacillota</taxon>
        <taxon>Bacilli</taxon>
        <taxon>Bacillales</taxon>
        <taxon>Staphylococcaceae</taxon>
        <taxon>Mammaliicoccus</taxon>
    </lineage>
</organism>
<evidence type="ECO:0000313" key="2">
    <source>
        <dbReference type="EMBL" id="QRN90224.1"/>
    </source>
</evidence>
<feature type="transmembrane region" description="Helical" evidence="1">
    <location>
        <begin position="88"/>
        <end position="108"/>
    </location>
</feature>
<name>A0AB37HRD8_MAMSC</name>
<gene>
    <name evidence="2" type="ORF">JRU67_09125</name>
</gene>
<evidence type="ECO:0000256" key="1">
    <source>
        <dbReference type="SAM" id="Phobius"/>
    </source>
</evidence>
<feature type="transmembrane region" description="Helical" evidence="1">
    <location>
        <begin position="59"/>
        <end position="82"/>
    </location>
</feature>
<dbReference type="AlphaFoldDB" id="A0AB37HRD8"/>
<feature type="transmembrane region" description="Helical" evidence="1">
    <location>
        <begin position="26"/>
        <end position="47"/>
    </location>
</feature>
<dbReference type="Proteomes" id="UP000640299">
    <property type="component" value="Chromosome"/>
</dbReference>
<dbReference type="EMBL" id="CP069389">
    <property type="protein sequence ID" value="QRN90224.1"/>
    <property type="molecule type" value="Genomic_DNA"/>
</dbReference>
<proteinExistence type="predicted"/>
<protein>
    <submittedName>
        <fullName evidence="2">Uncharacterized protein</fullName>
    </submittedName>
</protein>
<accession>A0AB37HRD8</accession>
<dbReference type="RefSeq" id="WP_204218627.1">
    <property type="nucleotide sequence ID" value="NZ_CP069389.1"/>
</dbReference>
<keyword evidence="1" id="KW-0812">Transmembrane</keyword>
<evidence type="ECO:0000313" key="3">
    <source>
        <dbReference type="Proteomes" id="UP000640299"/>
    </source>
</evidence>
<keyword evidence="1" id="KW-0472">Membrane</keyword>
<sequence length="156" mass="18070">MFWIAESDAVIKDSDLYLSLHQVMPLSIWGIFFFLGGVCLILGSVFLPTINHSKKAALFIMIGGLISSIFYFIMSTVGVYNALNWLSWVQYLTFWALTAILTLCRRLVTYGEEVVDKYVLRHEWEHSRGSKIHQRINEVDQKHDDKYHSLEIAIVR</sequence>
<reference evidence="2" key="1">
    <citation type="submission" date="2021-02" db="EMBL/GenBank/DDBJ databases">
        <title>cfr and optrA-positive Staphylococcus spp.</title>
        <authorList>
            <person name="Chen L."/>
        </authorList>
    </citation>
    <scope>NUCLEOTIDE SEQUENCE</scope>
    <source>
        <strain evidence="2">GDQ20D70P</strain>
    </source>
</reference>